<reference evidence="1 2" key="1">
    <citation type="submission" date="2017-11" db="EMBL/GenBank/DDBJ databases">
        <title>A major lineage of nontailed dsDNA viruses as unrecognized killers of marine bacteria.</title>
        <authorList>
            <person name="Kauffman K.M."/>
            <person name="Hussain F.A."/>
            <person name="Yang J."/>
            <person name="Arevalo P."/>
            <person name="Brown J.M."/>
            <person name="Chang W.K."/>
            <person name="VanInsberghe D."/>
            <person name="Elsherbini J."/>
            <person name="Cutler M.B."/>
            <person name="Kelly L."/>
            <person name="Polz M.F."/>
        </authorList>
    </citation>
    <scope>NUCLEOTIDE SEQUENCE [LARGE SCALE GENOMIC DNA]</scope>
</reference>
<protein>
    <submittedName>
        <fullName evidence="1">Uncharacterized protein</fullName>
    </submittedName>
</protein>
<proteinExistence type="predicted"/>
<name>A0A2I7REI4_9CAUD</name>
<gene>
    <name evidence="1" type="ORF">NVP1169O_15</name>
</gene>
<keyword evidence="2" id="KW-1185">Reference proteome</keyword>
<sequence length="94" mass="10893">MLHKLYRKIYVWSSAKLRDAYLEEHGVSVRCPHCTTHDYEYHDKPSDFLTNHFGFTYVCHRCNKASYWNSVVAPVPLRCDIAGTPITKGTPYAN</sequence>
<dbReference type="Proteomes" id="UP000267376">
    <property type="component" value="Segment"/>
</dbReference>
<accession>A0A2I7REI4</accession>
<evidence type="ECO:0000313" key="1">
    <source>
        <dbReference type="EMBL" id="AUR92043.1"/>
    </source>
</evidence>
<dbReference type="EMBL" id="MG592536">
    <property type="protein sequence ID" value="AUR92043.1"/>
    <property type="molecule type" value="Genomic_DNA"/>
</dbReference>
<evidence type="ECO:0000313" key="2">
    <source>
        <dbReference type="Proteomes" id="UP000267376"/>
    </source>
</evidence>
<organism evidence="1 2">
    <name type="scientific">Vibrio phage 1.169.O._10N.261.52.B1</name>
    <dbReference type="NCBI Taxonomy" id="1881213"/>
    <lineage>
        <taxon>Viruses</taxon>
        <taxon>Duplodnaviria</taxon>
        <taxon>Heunggongvirae</taxon>
        <taxon>Uroviricota</taxon>
        <taxon>Caudoviricetes</taxon>
        <taxon>Schitoviridae</taxon>
        <taxon>Mukerjeevirus</taxon>
        <taxon>Mukerjeevirus mv52B1</taxon>
    </lineage>
</organism>